<proteinExistence type="predicted"/>
<dbReference type="Proteomes" id="UP000818029">
    <property type="component" value="Chromosome D10"/>
</dbReference>
<feature type="region of interest" description="Disordered" evidence="1">
    <location>
        <begin position="1"/>
        <end position="27"/>
    </location>
</feature>
<evidence type="ECO:0000313" key="3">
    <source>
        <dbReference type="RefSeq" id="XP_040959620.1"/>
    </source>
</evidence>
<organism evidence="2 3">
    <name type="scientific">Gossypium hirsutum</name>
    <name type="common">Upland cotton</name>
    <name type="synonym">Gossypium mexicanum</name>
    <dbReference type="NCBI Taxonomy" id="3635"/>
    <lineage>
        <taxon>Eukaryota</taxon>
        <taxon>Viridiplantae</taxon>
        <taxon>Streptophyta</taxon>
        <taxon>Embryophyta</taxon>
        <taxon>Tracheophyta</taxon>
        <taxon>Spermatophyta</taxon>
        <taxon>Magnoliopsida</taxon>
        <taxon>eudicotyledons</taxon>
        <taxon>Gunneridae</taxon>
        <taxon>Pentapetalae</taxon>
        <taxon>rosids</taxon>
        <taxon>malvids</taxon>
        <taxon>Malvales</taxon>
        <taxon>Malvaceae</taxon>
        <taxon>Malvoideae</taxon>
        <taxon>Gossypium</taxon>
    </lineage>
</organism>
<feature type="compositionally biased region" description="Polar residues" evidence="1">
    <location>
        <begin position="382"/>
        <end position="391"/>
    </location>
</feature>
<dbReference type="Pfam" id="PF14223">
    <property type="entry name" value="Retrotran_gag_2"/>
    <property type="match status" value="1"/>
</dbReference>
<accession>A0ABM3AXU8</accession>
<evidence type="ECO:0000256" key="1">
    <source>
        <dbReference type="SAM" id="MobiDB-lite"/>
    </source>
</evidence>
<feature type="compositionally biased region" description="Polar residues" evidence="1">
    <location>
        <begin position="242"/>
        <end position="259"/>
    </location>
</feature>
<feature type="region of interest" description="Disordered" evidence="1">
    <location>
        <begin position="382"/>
        <end position="408"/>
    </location>
</feature>
<reference evidence="2" key="1">
    <citation type="journal article" date="2020" name="Nat. Genet.">
        <title>Genomic diversifications of five Gossypium allopolyploid species and their impact on cotton improvement.</title>
        <authorList>
            <person name="Chen Z.J."/>
            <person name="Sreedasyam A."/>
            <person name="Ando A."/>
            <person name="Song Q."/>
            <person name="De Santiago L.M."/>
            <person name="Hulse-Kemp A.M."/>
            <person name="Ding M."/>
            <person name="Ye W."/>
            <person name="Kirkbride R.C."/>
            <person name="Jenkins J."/>
            <person name="Plott C."/>
            <person name="Lovell J."/>
            <person name="Lin Y.M."/>
            <person name="Vaughn R."/>
            <person name="Liu B."/>
            <person name="Simpson S."/>
            <person name="Scheffler B.E."/>
            <person name="Wen L."/>
            <person name="Saski C.A."/>
            <person name="Grover C.E."/>
            <person name="Hu G."/>
            <person name="Conover J.L."/>
            <person name="Carlson J.W."/>
            <person name="Shu S."/>
            <person name="Boston L.B."/>
            <person name="Williams M."/>
            <person name="Peterson D.G."/>
            <person name="McGee K."/>
            <person name="Jones D.C."/>
            <person name="Wendel J.F."/>
            <person name="Stelly D.M."/>
            <person name="Grimwood J."/>
            <person name="Schmutz J."/>
        </authorList>
    </citation>
    <scope>NUCLEOTIDE SEQUENCE [LARGE SCALE GENOMIC DNA]</scope>
    <source>
        <strain evidence="2">cv. TM-1</strain>
    </source>
</reference>
<protein>
    <submittedName>
        <fullName evidence="3">Uncharacterized protein isoform X1</fullName>
    </submittedName>
</protein>
<dbReference type="GeneID" id="121222600"/>
<reference evidence="3" key="2">
    <citation type="submission" date="2025-08" db="UniProtKB">
        <authorList>
            <consortium name="RefSeq"/>
        </authorList>
    </citation>
    <scope>IDENTIFICATION</scope>
</reference>
<dbReference type="RefSeq" id="XP_040959620.1">
    <property type="nucleotide sequence ID" value="XM_041103686.1"/>
</dbReference>
<dbReference type="SUPFAM" id="SSF57756">
    <property type="entry name" value="Retrovirus zinc finger-like domains"/>
    <property type="match status" value="1"/>
</dbReference>
<dbReference type="PANTHER" id="PTHR47481:SF10">
    <property type="entry name" value="COPIA-LIKE POLYPROTEIN_RETROTRANSPOSON"/>
    <property type="match status" value="1"/>
</dbReference>
<sequence length="408" mass="44220">MATDGNPADGTPHHSSNYGAEIHPSDSGGSSLTSVQYFAKHDTIKLSSQNFLLWKHQLLLILEGYGLEGFVLGTTIPPSALISDSDGQLVANPTFIVHHKQDKFLASWLLSIVSDDILIHLTKAKTSFDIWATIERRFGAKSNIKLSSMRHALYSIKKASLSVKDYLSKVKTLSDDLTTAGIPVSEQEQISVILAGLPVEFESIRVLATATSLNIDLVTEMLLDCEERQLSQLSDASLQANLVSSKQQSNSETLKPSSDSNRDTNRGQRGPGRGRSRGRARGSGRGWSRSKPQCQLCGKIGHLVQTCYHRFDENFAGSDSSSVMAVNYHQFHGDPTNCCSSQSCCHACPVSSPSSVPDQMWYPDSSATNHITPNVNGLQNASTYTGTNKVSMGNGHTDRNDLTGGPHA</sequence>
<evidence type="ECO:0000313" key="2">
    <source>
        <dbReference type="Proteomes" id="UP000818029"/>
    </source>
</evidence>
<feature type="compositionally biased region" description="Basic residues" evidence="1">
    <location>
        <begin position="272"/>
        <end position="282"/>
    </location>
</feature>
<name>A0ABM3AXU8_GOSHI</name>
<gene>
    <name evidence="3" type="primary">LOC121222600</name>
</gene>
<feature type="region of interest" description="Disordered" evidence="1">
    <location>
        <begin position="242"/>
        <end position="292"/>
    </location>
</feature>
<dbReference type="InterPro" id="IPR036875">
    <property type="entry name" value="Znf_CCHC_sf"/>
</dbReference>
<keyword evidence="2" id="KW-1185">Reference proteome</keyword>
<dbReference type="PANTHER" id="PTHR47481">
    <property type="match status" value="1"/>
</dbReference>